<dbReference type="OrthoDB" id="1164858at2"/>
<dbReference type="Pfam" id="PF20329">
    <property type="entry name" value="DUF6624"/>
    <property type="match status" value="1"/>
</dbReference>
<accession>A0A554VFP7</accession>
<dbReference type="EMBL" id="VLNR01000050">
    <property type="protein sequence ID" value="TSE06080.1"/>
    <property type="molecule type" value="Genomic_DNA"/>
</dbReference>
<keyword evidence="2" id="KW-1185">Reference proteome</keyword>
<reference evidence="1 2" key="1">
    <citation type="submission" date="2019-07" db="EMBL/GenBank/DDBJ databases">
        <title>The draft genome sequence of Aquimarina algiphila M91.</title>
        <authorList>
            <person name="Meng X."/>
        </authorList>
    </citation>
    <scope>NUCLEOTIDE SEQUENCE [LARGE SCALE GENOMIC DNA]</scope>
    <source>
        <strain evidence="1 2">M91</strain>
    </source>
</reference>
<sequence length="207" mass="24156">MKKMILLAVLGILSNTLHSQIGQTKKKELDSLRNELEVLFMKDQTFRRIYIEAEKKLGENSNEMEYFWEVVESQDKVLEIQVIKIIEKYGWLGISQVGKLANTAIWAVLQHGSVESKEKYSPLLKESVLKKESQPMHYARLVDRMLINADDPQIYGTQYKYDSKGKGTFFTVEQPEYINQRRRKLGLKTIQKFAKQVGIEWNVPQKK</sequence>
<dbReference type="Proteomes" id="UP000318833">
    <property type="component" value="Unassembled WGS sequence"/>
</dbReference>
<dbReference type="AlphaFoldDB" id="A0A554VFP7"/>
<gene>
    <name evidence="1" type="ORF">FOF46_20740</name>
</gene>
<dbReference type="RefSeq" id="WP_143917764.1">
    <property type="nucleotide sequence ID" value="NZ_CANLFO010000002.1"/>
</dbReference>
<name>A0A554VFP7_9FLAO</name>
<evidence type="ECO:0000313" key="1">
    <source>
        <dbReference type="EMBL" id="TSE06080.1"/>
    </source>
</evidence>
<dbReference type="InterPro" id="IPR046732">
    <property type="entry name" value="DUF6624"/>
</dbReference>
<comment type="caution">
    <text evidence="1">The sequence shown here is derived from an EMBL/GenBank/DDBJ whole genome shotgun (WGS) entry which is preliminary data.</text>
</comment>
<organism evidence="1 2">
    <name type="scientific">Aquimarina algiphila</name>
    <dbReference type="NCBI Taxonomy" id="2047982"/>
    <lineage>
        <taxon>Bacteria</taxon>
        <taxon>Pseudomonadati</taxon>
        <taxon>Bacteroidota</taxon>
        <taxon>Flavobacteriia</taxon>
        <taxon>Flavobacteriales</taxon>
        <taxon>Flavobacteriaceae</taxon>
        <taxon>Aquimarina</taxon>
    </lineage>
</organism>
<evidence type="ECO:0000313" key="2">
    <source>
        <dbReference type="Proteomes" id="UP000318833"/>
    </source>
</evidence>
<proteinExistence type="predicted"/>
<protein>
    <submittedName>
        <fullName evidence="1">Uncharacterized protein</fullName>
    </submittedName>
</protein>